<keyword evidence="1" id="KW-0472">Membrane</keyword>
<dbReference type="EMBL" id="LWQS01000056">
    <property type="protein sequence ID" value="OAN45297.1"/>
    <property type="molecule type" value="Genomic_DNA"/>
</dbReference>
<organism evidence="2 3">
    <name type="scientific">Chloroflexus islandicus</name>
    <dbReference type="NCBI Taxonomy" id="1707952"/>
    <lineage>
        <taxon>Bacteria</taxon>
        <taxon>Bacillati</taxon>
        <taxon>Chloroflexota</taxon>
        <taxon>Chloroflexia</taxon>
        <taxon>Chloroflexales</taxon>
        <taxon>Chloroflexineae</taxon>
        <taxon>Chloroflexaceae</taxon>
        <taxon>Chloroflexus</taxon>
    </lineage>
</organism>
<evidence type="ECO:0000256" key="1">
    <source>
        <dbReference type="SAM" id="Phobius"/>
    </source>
</evidence>
<evidence type="ECO:0000313" key="2">
    <source>
        <dbReference type="EMBL" id="OAN45297.1"/>
    </source>
</evidence>
<reference evidence="2 3" key="1">
    <citation type="submission" date="2016-04" db="EMBL/GenBank/DDBJ databases">
        <title>Chloroflexus islandicus sp. nov., a thermophilic filamentous anoxygenic phototrophic bacterium from geyser Strokkur (Iceland).</title>
        <authorList>
            <person name="Gaisin V.A."/>
            <person name="Kalashnikov A.M."/>
            <person name="Sukhacheva M.V."/>
            <person name="Grouzdev D.S."/>
            <person name="Ivanov T.M."/>
            <person name="Kuznetsov B."/>
            <person name="Gorlenko V.M."/>
        </authorList>
    </citation>
    <scope>NUCLEOTIDE SEQUENCE [LARGE SCALE GENOMIC DNA]</scope>
    <source>
        <strain evidence="3">isl-2</strain>
    </source>
</reference>
<dbReference type="RefSeq" id="WP_066787731.1">
    <property type="nucleotide sequence ID" value="NZ_LWQS01000056.1"/>
</dbReference>
<evidence type="ECO:0008006" key="4">
    <source>
        <dbReference type="Google" id="ProtNLM"/>
    </source>
</evidence>
<accession>A0A178MAT3</accession>
<dbReference type="OrthoDB" id="9895432at2"/>
<sequence>MDDLDAMIDSLIPRRTSGRRFITGLLLGMIGGAAAAALLMPRNGPALRAWLAERTQAWLGQARHTLTGEQPL</sequence>
<protein>
    <recommendedName>
        <fullName evidence="4">YtxH domain-containing protein</fullName>
    </recommendedName>
</protein>
<proteinExistence type="predicted"/>
<comment type="caution">
    <text evidence="2">The sequence shown here is derived from an EMBL/GenBank/DDBJ whole genome shotgun (WGS) entry which is preliminary data.</text>
</comment>
<dbReference type="STRING" id="1707952.A6A03_14910"/>
<keyword evidence="3" id="KW-1185">Reference proteome</keyword>
<feature type="transmembrane region" description="Helical" evidence="1">
    <location>
        <begin position="21"/>
        <end position="40"/>
    </location>
</feature>
<keyword evidence="1" id="KW-1133">Transmembrane helix</keyword>
<evidence type="ECO:0000313" key="3">
    <source>
        <dbReference type="Proteomes" id="UP000078287"/>
    </source>
</evidence>
<keyword evidence="1" id="KW-0812">Transmembrane</keyword>
<dbReference type="AlphaFoldDB" id="A0A178MAT3"/>
<dbReference type="Proteomes" id="UP000078287">
    <property type="component" value="Unassembled WGS sequence"/>
</dbReference>
<name>A0A178MAT3_9CHLR</name>
<gene>
    <name evidence="2" type="ORF">A6A03_14910</name>
</gene>